<name>A0A7Z0NAB5_9GAMM</name>
<comment type="catalytic activity">
    <reaction evidence="1 10">
        <text>UDP-alpha-D-glucose = UDP-alpha-D-galactose</text>
        <dbReference type="Rhea" id="RHEA:22168"/>
        <dbReference type="ChEBI" id="CHEBI:58885"/>
        <dbReference type="ChEBI" id="CHEBI:66914"/>
        <dbReference type="EC" id="5.1.3.2"/>
    </reaction>
</comment>
<comment type="similarity">
    <text evidence="4 10">Belongs to the NAD(P)-dependent epimerase/dehydratase family.</text>
</comment>
<dbReference type="Pfam" id="PF01370">
    <property type="entry name" value="Epimerase"/>
    <property type="match status" value="1"/>
</dbReference>
<comment type="cofactor">
    <cofactor evidence="2 10">
        <name>NAD(+)</name>
        <dbReference type="ChEBI" id="CHEBI:57540"/>
    </cofactor>
</comment>
<accession>A0A7Z0NAB5</accession>
<dbReference type="EMBL" id="JACCGK010000017">
    <property type="protein sequence ID" value="NYT74352.1"/>
    <property type="molecule type" value="Genomic_DNA"/>
</dbReference>
<dbReference type="Proteomes" id="UP000520876">
    <property type="component" value="Unassembled WGS sequence"/>
</dbReference>
<keyword evidence="13" id="KW-1185">Reference proteome</keyword>
<evidence type="ECO:0000256" key="2">
    <source>
        <dbReference type="ARBA" id="ARBA00001911"/>
    </source>
</evidence>
<evidence type="ECO:0000256" key="8">
    <source>
        <dbReference type="ARBA" id="ARBA00023235"/>
    </source>
</evidence>
<evidence type="ECO:0000313" key="12">
    <source>
        <dbReference type="EMBL" id="NYT74352.1"/>
    </source>
</evidence>
<feature type="domain" description="NAD-dependent epimerase/dehydratase" evidence="11">
    <location>
        <begin position="4"/>
        <end position="252"/>
    </location>
</feature>
<comment type="subunit">
    <text evidence="10">Homodimer.</text>
</comment>
<dbReference type="CDD" id="cd05247">
    <property type="entry name" value="UDP_G4E_1_SDR_e"/>
    <property type="match status" value="1"/>
</dbReference>
<dbReference type="NCBIfam" id="TIGR01179">
    <property type="entry name" value="galE"/>
    <property type="match status" value="1"/>
</dbReference>
<dbReference type="GO" id="GO:0033499">
    <property type="term" value="P:galactose catabolic process via UDP-galactose, Leloir pathway"/>
    <property type="evidence" value="ECO:0007669"/>
    <property type="project" value="TreeGrafter"/>
</dbReference>
<dbReference type="Gene3D" id="3.40.50.720">
    <property type="entry name" value="NAD(P)-binding Rossmann-like Domain"/>
    <property type="match status" value="1"/>
</dbReference>
<evidence type="ECO:0000256" key="4">
    <source>
        <dbReference type="ARBA" id="ARBA00007637"/>
    </source>
</evidence>
<dbReference type="InterPro" id="IPR005886">
    <property type="entry name" value="UDP_G4E"/>
</dbReference>
<protein>
    <recommendedName>
        <fullName evidence="6 10">UDP-glucose 4-epimerase</fullName>
        <ecNumber evidence="5 10">5.1.3.2</ecNumber>
    </recommendedName>
</protein>
<dbReference type="AlphaFoldDB" id="A0A7Z0NAB5"/>
<dbReference type="RefSeq" id="WP_180094689.1">
    <property type="nucleotide sequence ID" value="NZ_JACCGK010000017.1"/>
</dbReference>
<dbReference type="InterPro" id="IPR036291">
    <property type="entry name" value="NAD(P)-bd_dom_sf"/>
</dbReference>
<dbReference type="Gene3D" id="3.90.25.10">
    <property type="entry name" value="UDP-galactose 4-epimerase, domain 1"/>
    <property type="match status" value="1"/>
</dbReference>
<evidence type="ECO:0000256" key="9">
    <source>
        <dbReference type="ARBA" id="ARBA00023277"/>
    </source>
</evidence>
<evidence type="ECO:0000256" key="7">
    <source>
        <dbReference type="ARBA" id="ARBA00023027"/>
    </source>
</evidence>
<organism evidence="12 13">
    <name type="scientific">Vreelandella sedimenti</name>
    <dbReference type="NCBI Taxonomy" id="2729618"/>
    <lineage>
        <taxon>Bacteria</taxon>
        <taxon>Pseudomonadati</taxon>
        <taxon>Pseudomonadota</taxon>
        <taxon>Gammaproteobacteria</taxon>
        <taxon>Oceanospirillales</taxon>
        <taxon>Halomonadaceae</taxon>
        <taxon>Vreelandella</taxon>
    </lineage>
</organism>
<dbReference type="GO" id="GO:0003978">
    <property type="term" value="F:UDP-glucose 4-epimerase activity"/>
    <property type="evidence" value="ECO:0007669"/>
    <property type="project" value="UniProtKB-UniRule"/>
</dbReference>
<evidence type="ECO:0000256" key="6">
    <source>
        <dbReference type="ARBA" id="ARBA00018569"/>
    </source>
</evidence>
<dbReference type="UniPathway" id="UPA00214"/>
<dbReference type="PANTHER" id="PTHR43725:SF53">
    <property type="entry name" value="UDP-ARABINOSE 4-EPIMERASE 1"/>
    <property type="match status" value="1"/>
</dbReference>
<gene>
    <name evidence="12" type="primary">galE</name>
    <name evidence="12" type="ORF">HZU72_18255</name>
</gene>
<dbReference type="PANTHER" id="PTHR43725">
    <property type="entry name" value="UDP-GLUCOSE 4-EPIMERASE"/>
    <property type="match status" value="1"/>
</dbReference>
<sequence length="331" mass="36115">MQLLVVGGAGYIGSHMVKQLAAAGHKVVVLDNLSTGFSSLAKYGSLVIGDLADVKLLEQLFQDHKFEGVMHFAAASLVGESVQRPGKYYRNNVANTLNLLDVMVRHGTKNFIFSSTAATFGEPEYTPIDEAHPQKPINPYGASKLMVERILQDFHAAHDLNSVCLRYFNACGGDPEGEIGECHDPETHLIPIILQAASGRRSHITVFGRDYATQDGTCVRDYIHVEDLCYAHALALDALANCKLQGALAYNLGNGLGYSVQQVLSTVQKIVAEDDKEVTVEEGPRRPGDPAILVADAALAKYILGWQPKYADLETIIRHAWAWEKKMAIVA</sequence>
<evidence type="ECO:0000256" key="3">
    <source>
        <dbReference type="ARBA" id="ARBA00004947"/>
    </source>
</evidence>
<dbReference type="EC" id="5.1.3.2" evidence="5 10"/>
<evidence type="ECO:0000256" key="5">
    <source>
        <dbReference type="ARBA" id="ARBA00013189"/>
    </source>
</evidence>
<keyword evidence="8 10" id="KW-0413">Isomerase</keyword>
<evidence type="ECO:0000256" key="10">
    <source>
        <dbReference type="RuleBase" id="RU366046"/>
    </source>
</evidence>
<comment type="pathway">
    <text evidence="3 10">Carbohydrate metabolism; galactose metabolism.</text>
</comment>
<evidence type="ECO:0000256" key="1">
    <source>
        <dbReference type="ARBA" id="ARBA00000083"/>
    </source>
</evidence>
<keyword evidence="7 10" id="KW-0520">NAD</keyword>
<proteinExistence type="inferred from homology"/>
<dbReference type="SUPFAM" id="SSF51735">
    <property type="entry name" value="NAD(P)-binding Rossmann-fold domains"/>
    <property type="match status" value="1"/>
</dbReference>
<reference evidence="12 13" key="1">
    <citation type="submission" date="2020-07" db="EMBL/GenBank/DDBJ databases">
        <title>Halomonas sp. QX-2 draft genome sequence.</title>
        <authorList>
            <person name="Qiu X."/>
        </authorList>
    </citation>
    <scope>NUCLEOTIDE SEQUENCE [LARGE SCALE GENOMIC DNA]</scope>
    <source>
        <strain evidence="12 13">QX-2</strain>
    </source>
</reference>
<dbReference type="InterPro" id="IPR001509">
    <property type="entry name" value="Epimerase_deHydtase"/>
</dbReference>
<evidence type="ECO:0000313" key="13">
    <source>
        <dbReference type="Proteomes" id="UP000520876"/>
    </source>
</evidence>
<comment type="caution">
    <text evidence="12">The sequence shown here is derived from an EMBL/GenBank/DDBJ whole genome shotgun (WGS) entry which is preliminary data.</text>
</comment>
<keyword evidence="9 10" id="KW-0119">Carbohydrate metabolism</keyword>
<evidence type="ECO:0000259" key="11">
    <source>
        <dbReference type="Pfam" id="PF01370"/>
    </source>
</evidence>